<dbReference type="InterPro" id="IPR056572">
    <property type="entry name" value="Zn_ribbon_PaaD"/>
</dbReference>
<dbReference type="InterPro" id="IPR052339">
    <property type="entry name" value="Fe-S_Maturation_MIP18"/>
</dbReference>
<dbReference type="Proteomes" id="UP000325957">
    <property type="component" value="Unassembled WGS sequence"/>
</dbReference>
<dbReference type="InterPro" id="IPR034904">
    <property type="entry name" value="FSCA_dom_sf"/>
</dbReference>
<gene>
    <name evidence="4" type="primary">paaJ</name>
    <name evidence="4" type="ORF">FCK90_07560</name>
</gene>
<dbReference type="NCBIfam" id="TIGR02159">
    <property type="entry name" value="PA_CoA_Oxy4"/>
    <property type="match status" value="1"/>
</dbReference>
<sequence>MPRIDFEQDPEAAPRPTGDDIPRRDDDLRPGDPAAARIWDVAATVNDPEIPVLSVADLGILRGASAAGDGAVVVITPTYSGCPAMETITRDLRAALAEDGYSPVEVRTVLQPAWTTDWMTEEGRRKLDEYGIAPPTGRAAAGPVALSLAVKCPHCDSLSTRELTRFGSTSCKALWVCNDCLEPFDHFKVH</sequence>
<feature type="region of interest" description="Disordered" evidence="1">
    <location>
        <begin position="1"/>
        <end position="32"/>
    </location>
</feature>
<feature type="domain" description="MIP18 family-like" evidence="2">
    <location>
        <begin position="37"/>
        <end position="97"/>
    </location>
</feature>
<comment type="caution">
    <text evidence="4">The sequence shown here is derived from an EMBL/GenBank/DDBJ whole genome shotgun (WGS) entry which is preliminary data.</text>
</comment>
<evidence type="ECO:0000259" key="3">
    <source>
        <dbReference type="Pfam" id="PF23451"/>
    </source>
</evidence>
<dbReference type="AlphaFoldDB" id="A0A5J5KXJ6"/>
<proteinExistence type="predicted"/>
<dbReference type="Gene3D" id="3.30.300.130">
    <property type="entry name" value="Fe-S cluster assembly (FSCA)"/>
    <property type="match status" value="1"/>
</dbReference>
<dbReference type="Pfam" id="PF01883">
    <property type="entry name" value="FeS_assembly_P"/>
    <property type="match status" value="1"/>
</dbReference>
<protein>
    <submittedName>
        <fullName evidence="4">Phenylacetate-CoA oxygenase subunit PaaJ</fullName>
    </submittedName>
</protein>
<dbReference type="OrthoDB" id="3684942at2"/>
<feature type="domain" description="PaaD zinc beta ribbon" evidence="3">
    <location>
        <begin position="147"/>
        <end position="188"/>
    </location>
</feature>
<feature type="compositionally biased region" description="Basic and acidic residues" evidence="1">
    <location>
        <begin position="17"/>
        <end position="30"/>
    </location>
</feature>
<dbReference type="EMBL" id="SZWF01000007">
    <property type="protein sequence ID" value="KAA9394399.1"/>
    <property type="molecule type" value="Genomic_DNA"/>
</dbReference>
<evidence type="ECO:0000313" key="4">
    <source>
        <dbReference type="EMBL" id="KAA9394399.1"/>
    </source>
</evidence>
<dbReference type="InterPro" id="IPR002744">
    <property type="entry name" value="MIP18-like"/>
</dbReference>
<reference evidence="4 5" key="1">
    <citation type="submission" date="2019-05" db="EMBL/GenBank/DDBJ databases">
        <title>Kocuria coralli sp. nov., a novel actinobacterium isolated from coral reef seawater.</title>
        <authorList>
            <person name="Li J."/>
        </authorList>
    </citation>
    <scope>NUCLEOTIDE SEQUENCE [LARGE SCALE GENOMIC DNA]</scope>
    <source>
        <strain evidence="4 5">SCSIO 13007</strain>
    </source>
</reference>
<accession>A0A5J5KXJ6</accession>
<evidence type="ECO:0000259" key="2">
    <source>
        <dbReference type="Pfam" id="PF01883"/>
    </source>
</evidence>
<dbReference type="PANTHER" id="PTHR42831">
    <property type="entry name" value="FE-S PROTEIN MATURATION AUXILIARY FACTOR YITW"/>
    <property type="match status" value="1"/>
</dbReference>
<dbReference type="SUPFAM" id="SSF117916">
    <property type="entry name" value="Fe-S cluster assembly (FSCA) domain-like"/>
    <property type="match status" value="1"/>
</dbReference>
<evidence type="ECO:0000313" key="5">
    <source>
        <dbReference type="Proteomes" id="UP000325957"/>
    </source>
</evidence>
<dbReference type="PANTHER" id="PTHR42831:SF3">
    <property type="entry name" value="1,2-PHENYLACETYL-COA EPOXIDASE, SUBUNIT D-RELATED"/>
    <property type="match status" value="1"/>
</dbReference>
<evidence type="ECO:0000256" key="1">
    <source>
        <dbReference type="SAM" id="MobiDB-lite"/>
    </source>
</evidence>
<name>A0A5J5KXJ6_9MICC</name>
<organism evidence="4 5">
    <name type="scientific">Kocuria coralli</name>
    <dbReference type="NCBI Taxonomy" id="1461025"/>
    <lineage>
        <taxon>Bacteria</taxon>
        <taxon>Bacillati</taxon>
        <taxon>Actinomycetota</taxon>
        <taxon>Actinomycetes</taxon>
        <taxon>Micrococcales</taxon>
        <taxon>Micrococcaceae</taxon>
        <taxon>Kocuria</taxon>
    </lineage>
</organism>
<dbReference type="Pfam" id="PF23451">
    <property type="entry name" value="Zn_ribbon_PaaD"/>
    <property type="match status" value="1"/>
</dbReference>
<keyword evidence="5" id="KW-1185">Reference proteome</keyword>
<dbReference type="InterPro" id="IPR011883">
    <property type="entry name" value="PaaD-like"/>
</dbReference>